<feature type="compositionally biased region" description="Low complexity" evidence="1">
    <location>
        <begin position="19"/>
        <end position="32"/>
    </location>
</feature>
<feature type="compositionally biased region" description="Polar residues" evidence="1">
    <location>
        <begin position="1"/>
        <end position="16"/>
    </location>
</feature>
<feature type="region of interest" description="Disordered" evidence="1">
    <location>
        <begin position="1"/>
        <end position="32"/>
    </location>
</feature>
<evidence type="ECO:0000313" key="3">
    <source>
        <dbReference type="Proteomes" id="UP000507222"/>
    </source>
</evidence>
<feature type="region of interest" description="Disordered" evidence="1">
    <location>
        <begin position="66"/>
        <end position="95"/>
    </location>
</feature>
<gene>
    <name evidence="2" type="ORF">CURHAP_LOCUS43616</name>
</gene>
<name>A0A6J5VBN0_PRUAR</name>
<organism evidence="2 3">
    <name type="scientific">Prunus armeniaca</name>
    <name type="common">Apricot</name>
    <name type="synonym">Armeniaca vulgaris</name>
    <dbReference type="NCBI Taxonomy" id="36596"/>
    <lineage>
        <taxon>Eukaryota</taxon>
        <taxon>Viridiplantae</taxon>
        <taxon>Streptophyta</taxon>
        <taxon>Embryophyta</taxon>
        <taxon>Tracheophyta</taxon>
        <taxon>Spermatophyta</taxon>
        <taxon>Magnoliopsida</taxon>
        <taxon>eudicotyledons</taxon>
        <taxon>Gunneridae</taxon>
        <taxon>Pentapetalae</taxon>
        <taxon>rosids</taxon>
        <taxon>fabids</taxon>
        <taxon>Rosales</taxon>
        <taxon>Rosaceae</taxon>
        <taxon>Amygdaloideae</taxon>
        <taxon>Amygdaleae</taxon>
        <taxon>Prunus</taxon>
    </lineage>
</organism>
<dbReference type="Proteomes" id="UP000507222">
    <property type="component" value="Unassembled WGS sequence"/>
</dbReference>
<accession>A0A6J5VBN0</accession>
<dbReference type="AlphaFoldDB" id="A0A6J5VBN0"/>
<dbReference type="EMBL" id="CAEKDK010000007">
    <property type="protein sequence ID" value="CAB4286406.1"/>
    <property type="molecule type" value="Genomic_DNA"/>
</dbReference>
<proteinExistence type="predicted"/>
<reference evidence="2 3" key="1">
    <citation type="submission" date="2020-05" db="EMBL/GenBank/DDBJ databases">
        <authorList>
            <person name="Campoy J."/>
            <person name="Schneeberger K."/>
            <person name="Spophaly S."/>
        </authorList>
    </citation>
    <scope>NUCLEOTIDE SEQUENCE [LARGE SCALE GENOMIC DNA]</scope>
    <source>
        <strain evidence="2">PruArmRojPasFocal</strain>
    </source>
</reference>
<evidence type="ECO:0000256" key="1">
    <source>
        <dbReference type="SAM" id="MobiDB-lite"/>
    </source>
</evidence>
<protein>
    <submittedName>
        <fullName evidence="2">Uncharacterized protein</fullName>
    </submittedName>
</protein>
<evidence type="ECO:0000313" key="2">
    <source>
        <dbReference type="EMBL" id="CAB4286406.1"/>
    </source>
</evidence>
<sequence>MPVSTICSESSRNSNLRFLESPTTSSPSPVSVLETPVSMPATLGSKSTRPLLPQLLKDWSRWGGLGHKGSAPQRKLGASTTRGLTSGSNGSATAMETEVEAVAAIAP</sequence>
<feature type="compositionally biased region" description="Polar residues" evidence="1">
    <location>
        <begin position="78"/>
        <end position="91"/>
    </location>
</feature>